<feature type="compositionally biased region" description="Low complexity" evidence="1">
    <location>
        <begin position="392"/>
        <end position="407"/>
    </location>
</feature>
<feature type="region of interest" description="Disordered" evidence="1">
    <location>
        <begin position="607"/>
        <end position="635"/>
    </location>
</feature>
<feature type="compositionally biased region" description="Basic and acidic residues" evidence="1">
    <location>
        <begin position="510"/>
        <end position="526"/>
    </location>
</feature>
<reference evidence="2 3" key="1">
    <citation type="journal article" date="2008" name="PLoS Genet.">
        <title>Genomic islands in the pathogenic filamentous fungus Aspergillus fumigatus.</title>
        <authorList>
            <person name="Fedorova N.D."/>
            <person name="Khaldi N."/>
            <person name="Joardar V.S."/>
            <person name="Maiti R."/>
            <person name="Amedeo P."/>
            <person name="Anderson M.J."/>
            <person name="Crabtree J."/>
            <person name="Silva J.C."/>
            <person name="Badger J.H."/>
            <person name="Albarraq A."/>
            <person name="Angiuoli S."/>
            <person name="Bussey H."/>
            <person name="Bowyer P."/>
            <person name="Cotty P.J."/>
            <person name="Dyer P.S."/>
            <person name="Egan A."/>
            <person name="Galens K."/>
            <person name="Fraser-Liggett C.M."/>
            <person name="Haas B.J."/>
            <person name="Inman J.M."/>
            <person name="Kent R."/>
            <person name="Lemieux S."/>
            <person name="Malavazi I."/>
            <person name="Orvis J."/>
            <person name="Roemer T."/>
            <person name="Ronning C.M."/>
            <person name="Sundaram J.P."/>
            <person name="Sutton G."/>
            <person name="Turner G."/>
            <person name="Venter J.C."/>
            <person name="White O.R."/>
            <person name="Whitty B.R."/>
            <person name="Youngman P."/>
            <person name="Wolfe K.H."/>
            <person name="Goldman G.H."/>
            <person name="Wortman J.R."/>
            <person name="Jiang B."/>
            <person name="Denning D.W."/>
            <person name="Nierman W.C."/>
        </authorList>
    </citation>
    <scope>NUCLEOTIDE SEQUENCE [LARGE SCALE GENOMIC DNA]</scope>
    <source>
        <strain evidence="3">ATCC 1007 / CBS 513.65 / DSM 816 / NCTC 3887 / NRRL 1</strain>
    </source>
</reference>
<dbReference type="AlphaFoldDB" id="A1CPK6"/>
<sequence>MSCAQVHLDSDPLQADRQLQQAVHSTYQRSDSKHHSHSRKHSRTSTVEDSDWPSDESGRFDDAEEVDNIYPQPTGSPDTHSAKRGRSNDWPLQPGEEPSSASQKEQHGSSHRWPFKNLSHGSPRRHARQAGGSTATRGRRSRFVEAHMNDSVSERPPSIFLREDAGPAGANGAGQRQSGIFRFGKAIASAFNPFGVWGNVSEIWRNSPAEQRPELDARAQAEKAYAELKKAGYRGAVKGSYLQSVQGSGYAGDPLHRASQEQWDGTKTVGRHSRQSSGDGYVSGSSIRTSFQELRKAKSSLGMSYIKRGSEDSEQREVRKSKSRKELQRQAKLRKRVSDLEGKLERARRELRELTGEEEEEPVRTLCQEKPYQRKFVPGALPSLPSERFYENDTAAAPDTDTNTAEPGPLAVMSGNVQRGENRGHPSHGDHLMKASARSTPKKASSASYPESPSRKRKSPEHKSVRDKAPQDQAHAPGKENPDERLAHAEEPNTPRKATKMGKSDSPGSVERKRSQSEERPLRDHYQYSPRRRSNTRSPSTRRRSTSRSRTTPCLRMKKGRSDLRSASTSHISDHDMHGTTPNDISQPPLYPFMQQLLDVDPDALDASIAAPTPTSTPSRDYHPEPVPPVPPLPKNLAATAAKVDRRLAREIWKLRTAHMASSDWPQPSEEDFRWPEGFF</sequence>
<feature type="compositionally biased region" description="Basic and acidic residues" evidence="1">
    <location>
        <begin position="461"/>
        <end position="470"/>
    </location>
</feature>
<dbReference type="KEGG" id="act:ACLA_022910"/>
<feature type="compositionally biased region" description="Basic and acidic residues" evidence="1">
    <location>
        <begin position="308"/>
        <end position="329"/>
    </location>
</feature>
<evidence type="ECO:0000256" key="1">
    <source>
        <dbReference type="SAM" id="MobiDB-lite"/>
    </source>
</evidence>
<feature type="compositionally biased region" description="Basic and acidic residues" evidence="1">
    <location>
        <begin position="477"/>
        <end position="494"/>
    </location>
</feature>
<feature type="region of interest" description="Disordered" evidence="1">
    <location>
        <begin position="248"/>
        <end position="285"/>
    </location>
</feature>
<feature type="region of interest" description="Disordered" evidence="1">
    <location>
        <begin position="350"/>
        <end position="584"/>
    </location>
</feature>
<proteinExistence type="predicted"/>
<protein>
    <submittedName>
        <fullName evidence="2">Nuclear RNA binding protein, putative</fullName>
    </submittedName>
</protein>
<dbReference type="Proteomes" id="UP000006701">
    <property type="component" value="Unassembled WGS sequence"/>
</dbReference>
<dbReference type="EMBL" id="DS027059">
    <property type="protein sequence ID" value="EAW07577.1"/>
    <property type="molecule type" value="Genomic_DNA"/>
</dbReference>
<evidence type="ECO:0000313" key="3">
    <source>
        <dbReference type="Proteomes" id="UP000006701"/>
    </source>
</evidence>
<feature type="compositionally biased region" description="Basic and acidic residues" evidence="1">
    <location>
        <begin position="671"/>
        <end position="680"/>
    </location>
</feature>
<feature type="compositionally biased region" description="Basic residues" evidence="1">
    <location>
        <begin position="530"/>
        <end position="547"/>
    </location>
</feature>
<feature type="compositionally biased region" description="Polar residues" evidence="1">
    <location>
        <begin position="275"/>
        <end position="285"/>
    </location>
</feature>
<name>A1CPK6_ASPCL</name>
<feature type="region of interest" description="Disordered" evidence="1">
    <location>
        <begin position="307"/>
        <end position="335"/>
    </location>
</feature>
<organism evidence="2 3">
    <name type="scientific">Aspergillus clavatus (strain ATCC 1007 / CBS 513.65 / DSM 816 / NCTC 3887 / NRRL 1 / QM 1276 / 107)</name>
    <dbReference type="NCBI Taxonomy" id="344612"/>
    <lineage>
        <taxon>Eukaryota</taxon>
        <taxon>Fungi</taxon>
        <taxon>Dikarya</taxon>
        <taxon>Ascomycota</taxon>
        <taxon>Pezizomycotina</taxon>
        <taxon>Eurotiomycetes</taxon>
        <taxon>Eurotiomycetidae</taxon>
        <taxon>Eurotiales</taxon>
        <taxon>Aspergillaceae</taxon>
        <taxon>Aspergillus</taxon>
        <taxon>Aspergillus subgen. Fumigati</taxon>
    </lineage>
</organism>
<dbReference type="OrthoDB" id="5226996at2759"/>
<dbReference type="HOGENOM" id="CLU_023000_0_0_1"/>
<dbReference type="eggNOG" id="ENOG502SVGI">
    <property type="taxonomic scope" value="Eukaryota"/>
</dbReference>
<dbReference type="VEuPathDB" id="FungiDB:ACLA_022910"/>
<dbReference type="OMA" id="RSNDWPL"/>
<gene>
    <name evidence="2" type="ORF">ACLA_022910</name>
</gene>
<feature type="compositionally biased region" description="Basic and acidic residues" evidence="1">
    <location>
        <begin position="420"/>
        <end position="433"/>
    </location>
</feature>
<feature type="compositionally biased region" description="Basic residues" evidence="1">
    <location>
        <begin position="32"/>
        <end position="43"/>
    </location>
</feature>
<dbReference type="RefSeq" id="XP_001269003.1">
    <property type="nucleotide sequence ID" value="XM_001269002.1"/>
</dbReference>
<feature type="region of interest" description="Disordered" evidence="1">
    <location>
        <begin position="659"/>
        <end position="680"/>
    </location>
</feature>
<dbReference type="STRING" id="344612.A1CPK6"/>
<keyword evidence="3" id="KW-1185">Reference proteome</keyword>
<evidence type="ECO:0000313" key="2">
    <source>
        <dbReference type="EMBL" id="EAW07577.1"/>
    </source>
</evidence>
<feature type="region of interest" description="Disordered" evidence="1">
    <location>
        <begin position="1"/>
        <end position="175"/>
    </location>
</feature>
<accession>A1CPK6</accession>
<feature type="compositionally biased region" description="Polar residues" evidence="1">
    <location>
        <begin position="437"/>
        <end position="451"/>
    </location>
</feature>
<feature type="compositionally biased region" description="Polar residues" evidence="1">
    <location>
        <begin position="17"/>
        <end position="29"/>
    </location>
</feature>
<feature type="compositionally biased region" description="Pro residues" evidence="1">
    <location>
        <begin position="625"/>
        <end position="634"/>
    </location>
</feature>
<dbReference type="GeneID" id="4701664"/>